<sequence>MHRYARLPLRKNQDGIALIEALIAIFLFSLGILALVGLQAVMSKNVTEAKLRGEASFLANQLIGQMWADLPNLASYAMTANGCTTSTYASCTAWRSMVQQMLPNGAANVTVNGSDVSISLSWQMPGETVPARFAIDANITN</sequence>
<reference evidence="2 3" key="1">
    <citation type="submission" date="2018-09" db="EMBL/GenBank/DDBJ databases">
        <authorList>
            <person name="Zhu H."/>
        </authorList>
    </citation>
    <scope>NUCLEOTIDE SEQUENCE [LARGE SCALE GENOMIC DNA]</scope>
    <source>
        <strain evidence="2 3">K2R10-39</strain>
    </source>
</reference>
<keyword evidence="1" id="KW-1133">Transmembrane helix</keyword>
<dbReference type="EMBL" id="QYUN01000002">
    <property type="protein sequence ID" value="RJG06826.1"/>
    <property type="molecule type" value="Genomic_DNA"/>
</dbReference>
<feature type="transmembrane region" description="Helical" evidence="1">
    <location>
        <begin position="21"/>
        <end position="42"/>
    </location>
</feature>
<dbReference type="InterPro" id="IPR012902">
    <property type="entry name" value="N_methyl_site"/>
</dbReference>
<proteinExistence type="predicted"/>
<comment type="caution">
    <text evidence="2">The sequence shown here is derived from an EMBL/GenBank/DDBJ whole genome shotgun (WGS) entry which is preliminary data.</text>
</comment>
<evidence type="ECO:0000313" key="3">
    <source>
        <dbReference type="Proteomes" id="UP000285190"/>
    </source>
</evidence>
<evidence type="ECO:0000256" key="1">
    <source>
        <dbReference type="SAM" id="Phobius"/>
    </source>
</evidence>
<dbReference type="RefSeq" id="WP_119739751.1">
    <property type="nucleotide sequence ID" value="NZ_QYUN01000002.1"/>
</dbReference>
<evidence type="ECO:0008006" key="4">
    <source>
        <dbReference type="Google" id="ProtNLM"/>
    </source>
</evidence>
<dbReference type="AlphaFoldDB" id="A0A418X2Z8"/>
<keyword evidence="1" id="KW-0472">Membrane</keyword>
<name>A0A418X2Z8_9BURK</name>
<keyword evidence="1" id="KW-0812">Transmembrane</keyword>
<organism evidence="2 3">
    <name type="scientific">Noviherbaspirillum cavernae</name>
    <dbReference type="NCBI Taxonomy" id="2320862"/>
    <lineage>
        <taxon>Bacteria</taxon>
        <taxon>Pseudomonadati</taxon>
        <taxon>Pseudomonadota</taxon>
        <taxon>Betaproteobacteria</taxon>
        <taxon>Burkholderiales</taxon>
        <taxon>Oxalobacteraceae</taxon>
        <taxon>Noviherbaspirillum</taxon>
    </lineage>
</organism>
<protein>
    <recommendedName>
        <fullName evidence="4">Type IV pilus modification protein PilV</fullName>
    </recommendedName>
</protein>
<dbReference type="Proteomes" id="UP000285190">
    <property type="component" value="Unassembled WGS sequence"/>
</dbReference>
<accession>A0A418X2Z8</accession>
<dbReference type="OrthoDB" id="193195at2"/>
<dbReference type="Pfam" id="PF07963">
    <property type="entry name" value="N_methyl"/>
    <property type="match status" value="1"/>
</dbReference>
<keyword evidence="3" id="KW-1185">Reference proteome</keyword>
<evidence type="ECO:0000313" key="2">
    <source>
        <dbReference type="EMBL" id="RJG06826.1"/>
    </source>
</evidence>
<gene>
    <name evidence="2" type="ORF">D3870_13155</name>
</gene>